<dbReference type="SUPFAM" id="SSF53850">
    <property type="entry name" value="Periplasmic binding protein-like II"/>
    <property type="match status" value="1"/>
</dbReference>
<proteinExistence type="predicted"/>
<accession>X1TAN8</accession>
<dbReference type="Gene3D" id="3.40.190.10">
    <property type="entry name" value="Periplasmic binding protein-like II"/>
    <property type="match status" value="1"/>
</dbReference>
<protein>
    <recommendedName>
        <fullName evidence="2">Tripartite tricarboxylate transporter substrate binding protein</fullName>
    </recommendedName>
</protein>
<gene>
    <name evidence="1" type="ORF">S12H4_25753</name>
</gene>
<name>X1TAN8_9ZZZZ</name>
<dbReference type="InterPro" id="IPR042100">
    <property type="entry name" value="Bug_dom1"/>
</dbReference>
<dbReference type="AlphaFoldDB" id="X1TAN8"/>
<dbReference type="EMBL" id="BARW01014551">
    <property type="protein sequence ID" value="GAI77069.1"/>
    <property type="molecule type" value="Genomic_DNA"/>
</dbReference>
<dbReference type="CDD" id="cd07012">
    <property type="entry name" value="PBP2_Bug_TTT"/>
    <property type="match status" value="1"/>
</dbReference>
<evidence type="ECO:0008006" key="2">
    <source>
        <dbReference type="Google" id="ProtNLM"/>
    </source>
</evidence>
<feature type="non-terminal residue" evidence="1">
    <location>
        <position position="1"/>
    </location>
</feature>
<sequence>VANISGASGSIAAQKIASMDPAYAISLYSKSLVLIQYTGYGQISISDFTPVAQIVEDTAALSVASDAPYNTLNEFIDYVRSHPGEVTIANGGAGALWHLCAEQLAKVANLDVKHIPYPGGAPAVVATASHEVDSVIVNPAETRSLIETGDIKMLAVMSDKRLPAFPDVPTVLESGLDFTFPVWRGIFTAAGGSEETIEQLSDYIRQATESESFIKFMESNGINIRYRGPKEFAELVGKEDKLYSELLEDLGLKISEPKK</sequence>
<organism evidence="1">
    <name type="scientific">marine sediment metagenome</name>
    <dbReference type="NCBI Taxonomy" id="412755"/>
    <lineage>
        <taxon>unclassified sequences</taxon>
        <taxon>metagenomes</taxon>
        <taxon>ecological metagenomes</taxon>
    </lineage>
</organism>
<comment type="caution">
    <text evidence="1">The sequence shown here is derived from an EMBL/GenBank/DDBJ whole genome shotgun (WGS) entry which is preliminary data.</text>
</comment>
<evidence type="ECO:0000313" key="1">
    <source>
        <dbReference type="EMBL" id="GAI77069.1"/>
    </source>
</evidence>
<reference evidence="1" key="1">
    <citation type="journal article" date="2014" name="Front. Microbiol.">
        <title>High frequency of phylogenetically diverse reductive dehalogenase-homologous genes in deep subseafloor sedimentary metagenomes.</title>
        <authorList>
            <person name="Kawai M."/>
            <person name="Futagami T."/>
            <person name="Toyoda A."/>
            <person name="Takaki Y."/>
            <person name="Nishi S."/>
            <person name="Hori S."/>
            <person name="Arai W."/>
            <person name="Tsubouchi T."/>
            <person name="Morono Y."/>
            <person name="Uchiyama I."/>
            <person name="Ito T."/>
            <person name="Fujiyama A."/>
            <person name="Inagaki F."/>
            <person name="Takami H."/>
        </authorList>
    </citation>
    <scope>NUCLEOTIDE SEQUENCE</scope>
    <source>
        <strain evidence="1">Expedition CK06-06</strain>
    </source>
</reference>
<dbReference type="Gene3D" id="3.40.190.150">
    <property type="entry name" value="Bordetella uptake gene, domain 1"/>
    <property type="match status" value="1"/>
</dbReference>
<dbReference type="Pfam" id="PF03401">
    <property type="entry name" value="TctC"/>
    <property type="match status" value="1"/>
</dbReference>
<dbReference type="PANTHER" id="PTHR42928">
    <property type="entry name" value="TRICARBOXYLATE-BINDING PROTEIN"/>
    <property type="match status" value="1"/>
</dbReference>
<dbReference type="InterPro" id="IPR005064">
    <property type="entry name" value="BUG"/>
</dbReference>
<dbReference type="PANTHER" id="PTHR42928:SF5">
    <property type="entry name" value="BLR1237 PROTEIN"/>
    <property type="match status" value="1"/>
</dbReference>